<feature type="compositionally biased region" description="Polar residues" evidence="8">
    <location>
        <begin position="595"/>
        <end position="614"/>
    </location>
</feature>
<evidence type="ECO:0000256" key="8">
    <source>
        <dbReference type="SAM" id="MobiDB-lite"/>
    </source>
</evidence>
<evidence type="ECO:0000256" key="7">
    <source>
        <dbReference type="ARBA" id="ARBA00023242"/>
    </source>
</evidence>
<accession>A0A9Q3E762</accession>
<dbReference type="Gene3D" id="4.10.1000.40">
    <property type="match status" value="1"/>
</dbReference>
<dbReference type="GO" id="GO:0008270">
    <property type="term" value="F:zinc ion binding"/>
    <property type="evidence" value="ECO:0007669"/>
    <property type="project" value="UniProtKB-KW"/>
</dbReference>
<feature type="region of interest" description="Disordered" evidence="8">
    <location>
        <begin position="595"/>
        <end position="679"/>
    </location>
</feature>
<dbReference type="GO" id="GO:0005737">
    <property type="term" value="C:cytoplasm"/>
    <property type="evidence" value="ECO:0007669"/>
    <property type="project" value="TreeGrafter"/>
</dbReference>
<dbReference type="GO" id="GO:0043488">
    <property type="term" value="P:regulation of mRNA stability"/>
    <property type="evidence" value="ECO:0007669"/>
    <property type="project" value="InterPro"/>
</dbReference>
<feature type="compositionally biased region" description="Polar residues" evidence="8">
    <location>
        <begin position="255"/>
        <end position="275"/>
    </location>
</feature>
<dbReference type="OrthoDB" id="438553at2759"/>
<comment type="similarity">
    <text evidence="2">Belongs to the ZC3H14 family.</text>
</comment>
<keyword evidence="5" id="KW-0863">Zinc-finger</keyword>
<evidence type="ECO:0000256" key="5">
    <source>
        <dbReference type="ARBA" id="ARBA00022771"/>
    </source>
</evidence>
<feature type="compositionally biased region" description="Low complexity" evidence="8">
    <location>
        <begin position="475"/>
        <end position="493"/>
    </location>
</feature>
<proteinExistence type="inferred from homology"/>
<gene>
    <name evidence="9" type="ORF">O181_053261</name>
</gene>
<dbReference type="InterPro" id="IPR040366">
    <property type="entry name" value="Nab2/ZC3H14"/>
</dbReference>
<dbReference type="EMBL" id="AVOT02023493">
    <property type="protein sequence ID" value="MBW0513546.1"/>
    <property type="molecule type" value="Genomic_DNA"/>
</dbReference>
<keyword evidence="10" id="KW-1185">Reference proteome</keyword>
<sequence length="679" mass="75060">MTRPEIVMQTPEAKQLEISVQRKLAEFSYSTADDVVMAEYVVVMLANAKTPEQITAELTELIGEDMYDPQFTKWLFEEVARQYGLDSSPSIPPQSPTENQDQSFQSNNPQVPDIGDKIETVNDSRDHSYHPPSKRNGNGINPSRFNQSIFSQSVNGLKRPGTNDIHRETPHRRPRQDEFSNSIPTGPRSMDRNSRDNGWQTNPNNHKNSLSDPRDGPNSQRVAPHNNYPSPSGGNLIGTEPIGKSILERVGMSGNGSRPFQNSGFQPGYDNRSQPLTPPFRRNRESNNNSRPHVFPSSQPIFYGSPSPYPIPLLPNNHFPQQAYNPHHTPNSITPQLFLANGQPFMPPYNLPNHPANVPHPAMFSHPIIPPIDRPIQSDAAPLQLTKAENHTVDKVTLKSPPTNAKISEPELSIMPSKPLLRQECKYNLACKNAWCPSSHCSPKGDPKNSMLLSFDPCEKQLECQDSDCLKAHVSPQQSDPKSSIKPSPIVKPTSAQANSQSVARPSTTVPTPCRFGSHCTRSDCMFTHPWIAKSVTASIDAGTIIDKDPNSKASFAHVPCKFGLGCVRPDCHFQHPPAVNHWLPSKNISKTFNKTESTTLPISKPASSPSTKLEPSKKFTPQKLNDDQSKTNGEEKNNNLTSNGNDDNDKDSKTDLKSNNHVSQVVPPTTNQATVVAN</sequence>
<evidence type="ECO:0000256" key="6">
    <source>
        <dbReference type="ARBA" id="ARBA00022833"/>
    </source>
</evidence>
<comment type="caution">
    <text evidence="9">The sequence shown here is derived from an EMBL/GenBank/DDBJ whole genome shotgun (WGS) entry which is preliminary data.</text>
</comment>
<feature type="compositionally biased region" description="Polar residues" evidence="8">
    <location>
        <begin position="196"/>
        <end position="233"/>
    </location>
</feature>
<keyword evidence="4" id="KW-0677">Repeat</keyword>
<feature type="region of interest" description="Disordered" evidence="8">
    <location>
        <begin position="85"/>
        <end position="301"/>
    </location>
</feature>
<feature type="compositionally biased region" description="Polar residues" evidence="8">
    <location>
        <begin position="662"/>
        <end position="679"/>
    </location>
</feature>
<dbReference type="Gene3D" id="4.10.1000.30">
    <property type="match status" value="1"/>
</dbReference>
<keyword evidence="3" id="KW-0479">Metal-binding</keyword>
<evidence type="ECO:0000313" key="10">
    <source>
        <dbReference type="Proteomes" id="UP000765509"/>
    </source>
</evidence>
<evidence type="ECO:0000256" key="2">
    <source>
        <dbReference type="ARBA" id="ARBA00008423"/>
    </source>
</evidence>
<organism evidence="9 10">
    <name type="scientific">Austropuccinia psidii MF-1</name>
    <dbReference type="NCBI Taxonomy" id="1389203"/>
    <lineage>
        <taxon>Eukaryota</taxon>
        <taxon>Fungi</taxon>
        <taxon>Dikarya</taxon>
        <taxon>Basidiomycota</taxon>
        <taxon>Pucciniomycotina</taxon>
        <taxon>Pucciniomycetes</taxon>
        <taxon>Pucciniales</taxon>
        <taxon>Sphaerophragmiaceae</taxon>
        <taxon>Austropuccinia</taxon>
    </lineage>
</organism>
<feature type="region of interest" description="Disordered" evidence="8">
    <location>
        <begin position="473"/>
        <end position="510"/>
    </location>
</feature>
<dbReference type="AlphaFoldDB" id="A0A9Q3E762"/>
<comment type="subcellular location">
    <subcellularLocation>
        <location evidence="1">Nucleus</location>
    </subcellularLocation>
</comment>
<evidence type="ECO:0008006" key="11">
    <source>
        <dbReference type="Google" id="ProtNLM"/>
    </source>
</evidence>
<dbReference type="Proteomes" id="UP000765509">
    <property type="component" value="Unassembled WGS sequence"/>
</dbReference>
<feature type="compositionally biased region" description="Basic and acidic residues" evidence="8">
    <location>
        <begin position="114"/>
        <end position="129"/>
    </location>
</feature>
<keyword evidence="6" id="KW-0862">Zinc</keyword>
<feature type="compositionally biased region" description="Polar residues" evidence="8">
    <location>
        <begin position="494"/>
        <end position="510"/>
    </location>
</feature>
<feature type="compositionally biased region" description="Polar residues" evidence="8">
    <location>
        <begin position="96"/>
        <end position="110"/>
    </location>
</feature>
<evidence type="ECO:0000256" key="4">
    <source>
        <dbReference type="ARBA" id="ARBA00022737"/>
    </source>
</evidence>
<evidence type="ECO:0000256" key="1">
    <source>
        <dbReference type="ARBA" id="ARBA00004123"/>
    </source>
</evidence>
<feature type="compositionally biased region" description="Polar residues" evidence="8">
    <location>
        <begin position="135"/>
        <end position="155"/>
    </location>
</feature>
<reference evidence="9" key="1">
    <citation type="submission" date="2021-03" db="EMBL/GenBank/DDBJ databases">
        <title>Draft genome sequence of rust myrtle Austropuccinia psidii MF-1, a brazilian biotype.</title>
        <authorList>
            <person name="Quecine M.C."/>
            <person name="Pachon D.M.R."/>
            <person name="Bonatelli M.L."/>
            <person name="Correr F.H."/>
            <person name="Franceschini L.M."/>
            <person name="Leite T.F."/>
            <person name="Margarido G.R.A."/>
            <person name="Almeida C.A."/>
            <person name="Ferrarezi J.A."/>
            <person name="Labate C.A."/>
        </authorList>
    </citation>
    <scope>NUCLEOTIDE SEQUENCE</scope>
    <source>
        <strain evidence="9">MF-1</strain>
    </source>
</reference>
<dbReference type="InterPro" id="IPR043094">
    <property type="entry name" value="Nab2/ZC3H14_N_sf"/>
</dbReference>
<dbReference type="GO" id="GO:0008143">
    <property type="term" value="F:poly(A) binding"/>
    <property type="evidence" value="ECO:0007669"/>
    <property type="project" value="InterPro"/>
</dbReference>
<evidence type="ECO:0000313" key="9">
    <source>
        <dbReference type="EMBL" id="MBW0513546.1"/>
    </source>
</evidence>
<keyword evidence="7" id="KW-0539">Nucleus</keyword>
<dbReference type="PANTHER" id="PTHR14738:SF29">
    <property type="entry name" value="ZINC FINGER CCCH DOMAIN-CONTAINING PROTEIN 14"/>
    <property type="match status" value="1"/>
</dbReference>
<name>A0A9Q3E762_9BASI</name>
<evidence type="ECO:0000256" key="3">
    <source>
        <dbReference type="ARBA" id="ARBA00022723"/>
    </source>
</evidence>
<protein>
    <recommendedName>
        <fullName evidence="11">C3H1-type domain-containing protein</fullName>
    </recommendedName>
</protein>
<dbReference type="Gene3D" id="1.10.340.40">
    <property type="entry name" value="Nuclear abundant poly(A) RNA-bind protein 2, N-terminal domain"/>
    <property type="match status" value="1"/>
</dbReference>
<feature type="compositionally biased region" description="Basic and acidic residues" evidence="8">
    <location>
        <begin position="625"/>
        <end position="638"/>
    </location>
</feature>
<dbReference type="PANTHER" id="PTHR14738">
    <property type="entry name" value="ZINC FINGER CCCH DOMAIN-CONTAINING PROTEIN 14"/>
    <property type="match status" value="1"/>
</dbReference>
<dbReference type="GO" id="GO:0005634">
    <property type="term" value="C:nucleus"/>
    <property type="evidence" value="ECO:0007669"/>
    <property type="project" value="UniProtKB-SubCell"/>
</dbReference>